<evidence type="ECO:0000313" key="3">
    <source>
        <dbReference type="Proteomes" id="UP000184225"/>
    </source>
</evidence>
<dbReference type="EMBL" id="FQYY01000036">
    <property type="protein sequence ID" value="SHJ27906.1"/>
    <property type="molecule type" value="Genomic_DNA"/>
</dbReference>
<sequence>MMIKIGKVQGETQLGYLIFGGWSIICMILYGFYFAIPEFNRDWEKIVGLLIPTIILSLTLFKFPLFSIVVGLNFIMNGLFAWHLKKKTFANTV</sequence>
<keyword evidence="1" id="KW-1133">Transmembrane helix</keyword>
<feature type="transmembrane region" description="Helical" evidence="1">
    <location>
        <begin position="48"/>
        <end position="76"/>
    </location>
</feature>
<keyword evidence="1" id="KW-0472">Membrane</keyword>
<evidence type="ECO:0000313" key="2">
    <source>
        <dbReference type="EMBL" id="SHJ27906.1"/>
    </source>
</evidence>
<organism evidence="2 3">
    <name type="scientific">Mesonia phycicola</name>
    <dbReference type="NCBI Taxonomy" id="579105"/>
    <lineage>
        <taxon>Bacteria</taxon>
        <taxon>Pseudomonadati</taxon>
        <taxon>Bacteroidota</taxon>
        <taxon>Flavobacteriia</taxon>
        <taxon>Flavobacteriales</taxon>
        <taxon>Flavobacteriaceae</taxon>
        <taxon>Mesonia</taxon>
    </lineage>
</organism>
<keyword evidence="1" id="KW-0812">Transmembrane</keyword>
<name>A0A1M6I0A8_9FLAO</name>
<accession>A0A1M6I0A8</accession>
<reference evidence="2 3" key="1">
    <citation type="submission" date="2016-11" db="EMBL/GenBank/DDBJ databases">
        <authorList>
            <person name="Jaros S."/>
            <person name="Januszkiewicz K."/>
            <person name="Wedrychowicz H."/>
        </authorList>
    </citation>
    <scope>NUCLEOTIDE SEQUENCE [LARGE SCALE GENOMIC DNA]</scope>
    <source>
        <strain evidence="2 3">DSM 21425</strain>
    </source>
</reference>
<keyword evidence="3" id="KW-1185">Reference proteome</keyword>
<dbReference type="AlphaFoldDB" id="A0A1M6I0A8"/>
<gene>
    <name evidence="2" type="ORF">SAMN04488096_1361</name>
</gene>
<evidence type="ECO:0000256" key="1">
    <source>
        <dbReference type="SAM" id="Phobius"/>
    </source>
</evidence>
<feature type="transmembrane region" description="Helical" evidence="1">
    <location>
        <begin position="14"/>
        <end position="36"/>
    </location>
</feature>
<proteinExistence type="predicted"/>
<dbReference type="Proteomes" id="UP000184225">
    <property type="component" value="Unassembled WGS sequence"/>
</dbReference>
<protein>
    <submittedName>
        <fullName evidence="2">Uncharacterized protein</fullName>
    </submittedName>
</protein>